<sequence length="160" mass="17660">MEFDNLLTLIKAVSDSELTEFQYEENGTTLRFVRETPKTELVLPMEGTPQNQNVQSVPSVLTQNTETRQAPEAVMDGNGEAREGKLIKSPLVGTFYAAPSEDAEPFVAVGDGVKKGKTLGIVEAMKLMNEIESEYEGTVTEILVENGQMVEYGQPLFRIK</sequence>
<dbReference type="InterPro" id="IPR050709">
    <property type="entry name" value="Biotin_Carboxyl_Carrier/Decarb"/>
</dbReference>
<dbReference type="InterPro" id="IPR001249">
    <property type="entry name" value="AcCoA_biotinCC"/>
</dbReference>
<keyword evidence="3" id="KW-0275">Fatty acid biosynthesis</keyword>
<keyword evidence="2 3" id="KW-0092">Biotin</keyword>
<keyword evidence="3" id="KW-0444">Lipid biosynthesis</keyword>
<dbReference type="InterPro" id="IPR011053">
    <property type="entry name" value="Single_hybrid_motif"/>
</dbReference>
<accession>A0ABV2M2E8</accession>
<evidence type="ECO:0000256" key="3">
    <source>
        <dbReference type="RuleBase" id="RU364072"/>
    </source>
</evidence>
<dbReference type="SUPFAM" id="SSF51230">
    <property type="entry name" value="Single hybrid motif"/>
    <property type="match status" value="1"/>
</dbReference>
<dbReference type="PRINTS" id="PR01071">
    <property type="entry name" value="ACOABIOTINCC"/>
</dbReference>
<organism evidence="5 6">
    <name type="scientific">Blautia caecimuris</name>
    <dbReference type="NCBI Taxonomy" id="1796615"/>
    <lineage>
        <taxon>Bacteria</taxon>
        <taxon>Bacillati</taxon>
        <taxon>Bacillota</taxon>
        <taxon>Clostridia</taxon>
        <taxon>Lachnospirales</taxon>
        <taxon>Lachnospiraceae</taxon>
        <taxon>Blautia</taxon>
    </lineage>
</organism>
<dbReference type="CDD" id="cd06850">
    <property type="entry name" value="biotinyl_domain"/>
    <property type="match status" value="1"/>
</dbReference>
<dbReference type="RefSeq" id="WP_147599533.1">
    <property type="nucleotide sequence ID" value="NZ_BAABXP010000001.1"/>
</dbReference>
<dbReference type="Gene3D" id="2.40.50.100">
    <property type="match status" value="1"/>
</dbReference>
<keyword evidence="3" id="KW-0443">Lipid metabolism</keyword>
<keyword evidence="3" id="KW-0276">Fatty acid metabolism</keyword>
<evidence type="ECO:0000256" key="1">
    <source>
        <dbReference type="ARBA" id="ARBA00017562"/>
    </source>
</evidence>
<evidence type="ECO:0000259" key="4">
    <source>
        <dbReference type="PROSITE" id="PS50968"/>
    </source>
</evidence>
<dbReference type="InterPro" id="IPR000089">
    <property type="entry name" value="Biotin_lipoyl"/>
</dbReference>
<reference evidence="5 6" key="1">
    <citation type="submission" date="2024-06" db="EMBL/GenBank/DDBJ databases">
        <title>Genomic Encyclopedia of Type Strains, Phase IV (KMG-IV): sequencing the most valuable type-strain genomes for metagenomic binning, comparative biology and taxonomic classification.</title>
        <authorList>
            <person name="Goeker M."/>
        </authorList>
    </citation>
    <scope>NUCLEOTIDE SEQUENCE [LARGE SCALE GENOMIC DNA]</scope>
    <source>
        <strain evidence="5 6">DSM 29492</strain>
    </source>
</reference>
<keyword evidence="6" id="KW-1185">Reference proteome</keyword>
<dbReference type="PROSITE" id="PS50968">
    <property type="entry name" value="BIOTINYL_LIPOYL"/>
    <property type="match status" value="1"/>
</dbReference>
<gene>
    <name evidence="5" type="ORF">ABID24_001885</name>
</gene>
<dbReference type="PANTHER" id="PTHR45266">
    <property type="entry name" value="OXALOACETATE DECARBOXYLASE ALPHA CHAIN"/>
    <property type="match status" value="1"/>
</dbReference>
<comment type="pathway">
    <text evidence="3">Lipid metabolism; fatty acid biosynthesis.</text>
</comment>
<protein>
    <recommendedName>
        <fullName evidence="1 3">Biotin carboxyl carrier protein of acetyl-CoA carboxylase</fullName>
    </recommendedName>
</protein>
<evidence type="ECO:0000313" key="5">
    <source>
        <dbReference type="EMBL" id="MET3750633.1"/>
    </source>
</evidence>
<comment type="caution">
    <text evidence="5">The sequence shown here is derived from an EMBL/GenBank/DDBJ whole genome shotgun (WGS) entry which is preliminary data.</text>
</comment>
<dbReference type="Proteomes" id="UP001549106">
    <property type="component" value="Unassembled WGS sequence"/>
</dbReference>
<proteinExistence type="predicted"/>
<dbReference type="EMBL" id="JBEPMJ010000012">
    <property type="protein sequence ID" value="MET3750633.1"/>
    <property type="molecule type" value="Genomic_DNA"/>
</dbReference>
<name>A0ABV2M2E8_9FIRM</name>
<evidence type="ECO:0000313" key="6">
    <source>
        <dbReference type="Proteomes" id="UP001549106"/>
    </source>
</evidence>
<dbReference type="PANTHER" id="PTHR45266:SF3">
    <property type="entry name" value="OXALOACETATE DECARBOXYLASE ALPHA CHAIN"/>
    <property type="match status" value="1"/>
</dbReference>
<dbReference type="NCBIfam" id="TIGR00531">
    <property type="entry name" value="BCCP"/>
    <property type="match status" value="1"/>
</dbReference>
<evidence type="ECO:0000256" key="2">
    <source>
        <dbReference type="ARBA" id="ARBA00023267"/>
    </source>
</evidence>
<comment type="function">
    <text evidence="3">This protein is a component of the acetyl coenzyme A carboxylase complex; first, biotin carboxylase catalyzes the carboxylation of the carrier protein and then the transcarboxylase transfers the carboxyl group to form malonyl-CoA.</text>
</comment>
<dbReference type="Pfam" id="PF00364">
    <property type="entry name" value="Biotin_lipoyl"/>
    <property type="match status" value="1"/>
</dbReference>
<feature type="domain" description="Lipoyl-binding" evidence="4">
    <location>
        <begin position="84"/>
        <end position="160"/>
    </location>
</feature>